<dbReference type="AlphaFoldDB" id="A0A1H3T0E9"/>
<dbReference type="Proteomes" id="UP000198935">
    <property type="component" value="Unassembled WGS sequence"/>
</dbReference>
<organism evidence="2 3">
    <name type="scientific">Evansella caseinilytica</name>
    <dbReference type="NCBI Taxonomy" id="1503961"/>
    <lineage>
        <taxon>Bacteria</taxon>
        <taxon>Bacillati</taxon>
        <taxon>Bacillota</taxon>
        <taxon>Bacilli</taxon>
        <taxon>Bacillales</taxon>
        <taxon>Bacillaceae</taxon>
        <taxon>Evansella</taxon>
    </lineage>
</organism>
<evidence type="ECO:0000256" key="1">
    <source>
        <dbReference type="SAM" id="Coils"/>
    </source>
</evidence>
<accession>A0A1H3T0E9</accession>
<keyword evidence="1" id="KW-0175">Coiled coil</keyword>
<evidence type="ECO:0000313" key="3">
    <source>
        <dbReference type="Proteomes" id="UP000198935"/>
    </source>
</evidence>
<sequence length="84" mass="10111">MPYHKNKRQAFEAAQQAYTQLQEAFLHLHEEDADYGHHHKMAEQELDEAIQVIRKAQVTASEHQKKQLDMYSREVERYKQQLME</sequence>
<evidence type="ECO:0000313" key="2">
    <source>
        <dbReference type="EMBL" id="SDZ43301.1"/>
    </source>
</evidence>
<name>A0A1H3T0E9_9BACI</name>
<keyword evidence="3" id="KW-1185">Reference proteome</keyword>
<reference evidence="3" key="1">
    <citation type="submission" date="2016-10" db="EMBL/GenBank/DDBJ databases">
        <authorList>
            <person name="Varghese N."/>
            <person name="Submissions S."/>
        </authorList>
    </citation>
    <scope>NUCLEOTIDE SEQUENCE [LARGE SCALE GENOMIC DNA]</scope>
    <source>
        <strain evidence="3">SP</strain>
    </source>
</reference>
<dbReference type="OrthoDB" id="2936945at2"/>
<feature type="coiled-coil region" evidence="1">
    <location>
        <begin position="4"/>
        <end position="81"/>
    </location>
</feature>
<dbReference type="EMBL" id="FNPI01000012">
    <property type="protein sequence ID" value="SDZ43301.1"/>
    <property type="molecule type" value="Genomic_DNA"/>
</dbReference>
<proteinExistence type="predicted"/>
<protein>
    <submittedName>
        <fullName evidence="2">Uncharacterized protein</fullName>
    </submittedName>
</protein>
<gene>
    <name evidence="2" type="ORF">SAMN05421736_112149</name>
</gene>